<reference evidence="2" key="1">
    <citation type="journal article" date="2023" name="Science">
        <title>Genome structures resolve the early diversification of teleost fishes.</title>
        <authorList>
            <person name="Parey E."/>
            <person name="Louis A."/>
            <person name="Montfort J."/>
            <person name="Bouchez O."/>
            <person name="Roques C."/>
            <person name="Iampietro C."/>
            <person name="Lluch J."/>
            <person name="Castinel A."/>
            <person name="Donnadieu C."/>
            <person name="Desvignes T."/>
            <person name="Floi Bucao C."/>
            <person name="Jouanno E."/>
            <person name="Wen M."/>
            <person name="Mejri S."/>
            <person name="Dirks R."/>
            <person name="Jansen H."/>
            <person name="Henkel C."/>
            <person name="Chen W.J."/>
            <person name="Zahm M."/>
            <person name="Cabau C."/>
            <person name="Klopp C."/>
            <person name="Thompson A.W."/>
            <person name="Robinson-Rechavi M."/>
            <person name="Braasch I."/>
            <person name="Lecointre G."/>
            <person name="Bobe J."/>
            <person name="Postlethwait J.H."/>
            <person name="Berthelot C."/>
            <person name="Roest Crollius H."/>
            <person name="Guiguen Y."/>
        </authorList>
    </citation>
    <scope>NUCLEOTIDE SEQUENCE</scope>
    <source>
        <strain evidence="2">WJC10195</strain>
    </source>
</reference>
<accession>A0A9Q1ISD0</accession>
<evidence type="ECO:0000256" key="1">
    <source>
        <dbReference type="SAM" id="MobiDB-lite"/>
    </source>
</evidence>
<protein>
    <submittedName>
        <fullName evidence="2">Uncharacterized protein</fullName>
    </submittedName>
</protein>
<keyword evidence="3" id="KW-1185">Reference proteome</keyword>
<evidence type="ECO:0000313" key="3">
    <source>
        <dbReference type="Proteomes" id="UP001152622"/>
    </source>
</evidence>
<sequence length="154" mass="16424">MTAAAPPTTPLGTDRNNLAPVRGEGWWAGQRDVDDSVRLTTQGPLRGGSNRACRTGKKAKTHLLFPSLRRASQPALKPDTAREQTVIGRRVCLSDTRSSQSGGERARRAGESSSGTGKVPLKRRSDGLLAAERILSLLTSPVQVLKSMAVSIPL</sequence>
<dbReference type="Proteomes" id="UP001152622">
    <property type="component" value="Chromosome 9"/>
</dbReference>
<dbReference type="AlphaFoldDB" id="A0A9Q1ISD0"/>
<proteinExistence type="predicted"/>
<dbReference type="EMBL" id="JAINUF010000009">
    <property type="protein sequence ID" value="KAJ8350452.1"/>
    <property type="molecule type" value="Genomic_DNA"/>
</dbReference>
<gene>
    <name evidence="2" type="ORF">SKAU_G00255820</name>
</gene>
<organism evidence="2 3">
    <name type="scientific">Synaphobranchus kaupii</name>
    <name type="common">Kaup's arrowtooth eel</name>
    <dbReference type="NCBI Taxonomy" id="118154"/>
    <lineage>
        <taxon>Eukaryota</taxon>
        <taxon>Metazoa</taxon>
        <taxon>Chordata</taxon>
        <taxon>Craniata</taxon>
        <taxon>Vertebrata</taxon>
        <taxon>Euteleostomi</taxon>
        <taxon>Actinopterygii</taxon>
        <taxon>Neopterygii</taxon>
        <taxon>Teleostei</taxon>
        <taxon>Anguilliformes</taxon>
        <taxon>Synaphobranchidae</taxon>
        <taxon>Synaphobranchus</taxon>
    </lineage>
</organism>
<evidence type="ECO:0000313" key="2">
    <source>
        <dbReference type="EMBL" id="KAJ8350452.1"/>
    </source>
</evidence>
<comment type="caution">
    <text evidence="2">The sequence shown here is derived from an EMBL/GenBank/DDBJ whole genome shotgun (WGS) entry which is preliminary data.</text>
</comment>
<feature type="region of interest" description="Disordered" evidence="1">
    <location>
        <begin position="70"/>
        <end position="121"/>
    </location>
</feature>
<name>A0A9Q1ISD0_SYNKA</name>
<feature type="region of interest" description="Disordered" evidence="1">
    <location>
        <begin position="1"/>
        <end position="21"/>
    </location>
</feature>